<accession>A0A167G271</accession>
<keyword evidence="5" id="KW-1185">Reference proteome</keyword>
<keyword evidence="3" id="KW-0732">Signal</keyword>
<keyword evidence="2" id="KW-0472">Membrane</keyword>
<dbReference type="AlphaFoldDB" id="A0A167G271"/>
<protein>
    <submittedName>
        <fullName evidence="4">Uncharacterized protein</fullName>
    </submittedName>
</protein>
<feature type="signal peptide" evidence="3">
    <location>
        <begin position="1"/>
        <end position="24"/>
    </location>
</feature>
<evidence type="ECO:0000256" key="2">
    <source>
        <dbReference type="SAM" id="Phobius"/>
    </source>
</evidence>
<gene>
    <name evidence="4" type="ORF">NOR_02808</name>
</gene>
<evidence type="ECO:0000313" key="5">
    <source>
        <dbReference type="Proteomes" id="UP000243498"/>
    </source>
</evidence>
<feature type="chain" id="PRO_5007886614" evidence="3">
    <location>
        <begin position="25"/>
        <end position="331"/>
    </location>
</feature>
<feature type="region of interest" description="Disordered" evidence="1">
    <location>
        <begin position="300"/>
        <end position="331"/>
    </location>
</feature>
<comment type="caution">
    <text evidence="4">The sequence shown here is derived from an EMBL/GenBank/DDBJ whole genome shotgun (WGS) entry which is preliminary data.</text>
</comment>
<evidence type="ECO:0000313" key="4">
    <source>
        <dbReference type="EMBL" id="OAA46055.1"/>
    </source>
</evidence>
<dbReference type="Proteomes" id="UP000243498">
    <property type="component" value="Unassembled WGS sequence"/>
</dbReference>
<dbReference type="OrthoDB" id="4958950at2759"/>
<keyword evidence="2" id="KW-1133">Transmembrane helix</keyword>
<reference evidence="4 5" key="1">
    <citation type="journal article" date="2016" name="Genome Biol. Evol.">
        <title>Divergent and convergent evolution of fungal pathogenicity.</title>
        <authorList>
            <person name="Shang Y."/>
            <person name="Xiao G."/>
            <person name="Zheng P."/>
            <person name="Cen K."/>
            <person name="Zhan S."/>
            <person name="Wang C."/>
        </authorList>
    </citation>
    <scope>NUCLEOTIDE SEQUENCE [LARGE SCALE GENOMIC DNA]</scope>
    <source>
        <strain evidence="4 5">RCEF 4871</strain>
    </source>
</reference>
<evidence type="ECO:0000256" key="1">
    <source>
        <dbReference type="SAM" id="MobiDB-lite"/>
    </source>
</evidence>
<feature type="transmembrane region" description="Helical" evidence="2">
    <location>
        <begin position="250"/>
        <end position="272"/>
    </location>
</feature>
<keyword evidence="2" id="KW-0812">Transmembrane</keyword>
<sequence length="331" mass="36661">MRSLMPPRRIIILLIALRNRNVAASPDYMNSLWPPAHYLWVAPSNAVMDKTAQEQLGNTNSSDFFCRDREPPQGAERMPFPIAGGALQFHLVESDSAKWTVNVVFDNFQSLVKNQSGISRPESSWIWNNSLLGDGSYCSSGLGIIREVLLDRNNSTGTAKQKIAELSLHGLNATLGVEMVRHRSNLDGHDTNIVTVLRQCTFIRFTSNDDLKSVGPCGINLSSLTPTVASISSSEADDRSSEDFHHHFELWMTFVIVFGVAVLVAAVAFLLLQRKRRRHTNAAEDQEAPVYDAAAARMRQQQPFESAPDYTAANGGVSLPTYDEATRQSRV</sequence>
<proteinExistence type="predicted"/>
<name>A0A167G271_METRR</name>
<organism evidence="4 5">
    <name type="scientific">Metarhizium rileyi (strain RCEF 4871)</name>
    <name type="common">Nomuraea rileyi</name>
    <dbReference type="NCBI Taxonomy" id="1649241"/>
    <lineage>
        <taxon>Eukaryota</taxon>
        <taxon>Fungi</taxon>
        <taxon>Dikarya</taxon>
        <taxon>Ascomycota</taxon>
        <taxon>Pezizomycotina</taxon>
        <taxon>Sordariomycetes</taxon>
        <taxon>Hypocreomycetidae</taxon>
        <taxon>Hypocreales</taxon>
        <taxon>Clavicipitaceae</taxon>
        <taxon>Metarhizium</taxon>
    </lineage>
</organism>
<evidence type="ECO:0000256" key="3">
    <source>
        <dbReference type="SAM" id="SignalP"/>
    </source>
</evidence>
<dbReference type="EMBL" id="AZHC01000007">
    <property type="protein sequence ID" value="OAA46055.1"/>
    <property type="molecule type" value="Genomic_DNA"/>
</dbReference>